<keyword evidence="3" id="KW-1185">Reference proteome</keyword>
<evidence type="ECO:0000256" key="1">
    <source>
        <dbReference type="SAM" id="SignalP"/>
    </source>
</evidence>
<comment type="caution">
    <text evidence="2">The sequence shown here is derived from an EMBL/GenBank/DDBJ whole genome shotgun (WGS) entry which is preliminary data.</text>
</comment>
<organism evidence="2 3">
    <name type="scientific">Enterospora canceri</name>
    <dbReference type="NCBI Taxonomy" id="1081671"/>
    <lineage>
        <taxon>Eukaryota</taxon>
        <taxon>Fungi</taxon>
        <taxon>Fungi incertae sedis</taxon>
        <taxon>Microsporidia</taxon>
        <taxon>Enterocytozoonidae</taxon>
        <taxon>Enterospora</taxon>
    </lineage>
</organism>
<feature type="chain" id="PRO_5012801829" evidence="1">
    <location>
        <begin position="19"/>
        <end position="189"/>
    </location>
</feature>
<protein>
    <submittedName>
        <fullName evidence="2">Uncharacterized protein</fullName>
    </submittedName>
</protein>
<evidence type="ECO:0000313" key="2">
    <source>
        <dbReference type="EMBL" id="ORD94467.1"/>
    </source>
</evidence>
<proteinExistence type="predicted"/>
<feature type="signal peptide" evidence="1">
    <location>
        <begin position="1"/>
        <end position="18"/>
    </location>
</feature>
<accession>A0A1Y1S7S7</accession>
<reference evidence="2 3" key="1">
    <citation type="journal article" date="2017" name="Environ. Microbiol.">
        <title>Decay of the glycolytic pathway and adaptation to intranuclear parasitism within Enterocytozoonidae microsporidia.</title>
        <authorList>
            <person name="Wiredu Boakye D."/>
            <person name="Jaroenlak P."/>
            <person name="Prachumwat A."/>
            <person name="Williams T.A."/>
            <person name="Bateman K.S."/>
            <person name="Itsathitphaisarn O."/>
            <person name="Sritunyalucksana K."/>
            <person name="Paszkiewicz K.H."/>
            <person name="Moore K.A."/>
            <person name="Stentiford G.D."/>
            <person name="Williams B.A."/>
        </authorList>
    </citation>
    <scope>NUCLEOTIDE SEQUENCE [LARGE SCALE GENOMIC DNA]</scope>
    <source>
        <strain evidence="2 3">GB1</strain>
    </source>
</reference>
<dbReference type="EMBL" id="LWDP01000019">
    <property type="protein sequence ID" value="ORD94467.1"/>
    <property type="molecule type" value="Genomic_DNA"/>
</dbReference>
<sequence length="189" mass="22013">MFLDITKLLIVLISCSRCAMLLTEQQSMEQDLNTTIVYKYMKVKQLAAPVIENLGQYERVLNLHDNSEKINNENLMLFSSRSILYGTSIYAYYSKMNMCHMDTRTKSMELINLIKQEYSGLVESNLGVLLDLDYYAMLDNLIQVLIKYDKLQSYFRRSFSENKTVEQLFEDVNAVIALKQELKSVIELL</sequence>
<name>A0A1Y1S7S7_9MICR</name>
<keyword evidence="1" id="KW-0732">Signal</keyword>
<dbReference type="Proteomes" id="UP000192639">
    <property type="component" value="Unassembled WGS sequence"/>
</dbReference>
<evidence type="ECO:0000313" key="3">
    <source>
        <dbReference type="Proteomes" id="UP000192639"/>
    </source>
</evidence>
<gene>
    <name evidence="2" type="ORF">ECANGB1_678</name>
</gene>
<dbReference type="VEuPathDB" id="MicrosporidiaDB:ECANGB1_678"/>
<dbReference type="AlphaFoldDB" id="A0A1Y1S7S7"/>